<feature type="region of interest" description="Disordered" evidence="1">
    <location>
        <begin position="1"/>
        <end position="30"/>
    </location>
</feature>
<dbReference type="EMBL" id="JARAOO010000004">
    <property type="protein sequence ID" value="KAJ7972724.1"/>
    <property type="molecule type" value="Genomic_DNA"/>
</dbReference>
<reference evidence="2" key="1">
    <citation type="journal article" date="2023" name="Science">
        <title>Elucidation of the pathway for biosynthesis of saponin adjuvants from the soapbark tree.</title>
        <authorList>
            <person name="Reed J."/>
            <person name="Orme A."/>
            <person name="El-Demerdash A."/>
            <person name="Owen C."/>
            <person name="Martin L.B.B."/>
            <person name="Misra R.C."/>
            <person name="Kikuchi S."/>
            <person name="Rejzek M."/>
            <person name="Martin A.C."/>
            <person name="Harkess A."/>
            <person name="Leebens-Mack J."/>
            <person name="Louveau T."/>
            <person name="Stephenson M.J."/>
            <person name="Osbourn A."/>
        </authorList>
    </citation>
    <scope>NUCLEOTIDE SEQUENCE</scope>
    <source>
        <strain evidence="2">S10</strain>
    </source>
</reference>
<dbReference type="Proteomes" id="UP001163823">
    <property type="component" value="Chromosome 4"/>
</dbReference>
<evidence type="ECO:0000313" key="2">
    <source>
        <dbReference type="EMBL" id="KAJ7972724.1"/>
    </source>
</evidence>
<evidence type="ECO:0000256" key="1">
    <source>
        <dbReference type="SAM" id="MobiDB-lite"/>
    </source>
</evidence>
<accession>A0AAD7Q0P4</accession>
<keyword evidence="3" id="KW-1185">Reference proteome</keyword>
<evidence type="ECO:0000313" key="3">
    <source>
        <dbReference type="Proteomes" id="UP001163823"/>
    </source>
</evidence>
<feature type="compositionally biased region" description="Polar residues" evidence="1">
    <location>
        <begin position="1"/>
        <end position="12"/>
    </location>
</feature>
<dbReference type="AlphaFoldDB" id="A0AAD7Q0P4"/>
<gene>
    <name evidence="2" type="ORF">O6P43_010571</name>
</gene>
<organism evidence="2 3">
    <name type="scientific">Quillaja saponaria</name>
    <name type="common">Soap bark tree</name>
    <dbReference type="NCBI Taxonomy" id="32244"/>
    <lineage>
        <taxon>Eukaryota</taxon>
        <taxon>Viridiplantae</taxon>
        <taxon>Streptophyta</taxon>
        <taxon>Embryophyta</taxon>
        <taxon>Tracheophyta</taxon>
        <taxon>Spermatophyta</taxon>
        <taxon>Magnoliopsida</taxon>
        <taxon>eudicotyledons</taxon>
        <taxon>Gunneridae</taxon>
        <taxon>Pentapetalae</taxon>
        <taxon>rosids</taxon>
        <taxon>fabids</taxon>
        <taxon>Fabales</taxon>
        <taxon>Quillajaceae</taxon>
        <taxon>Quillaja</taxon>
    </lineage>
</organism>
<comment type="caution">
    <text evidence="2">The sequence shown here is derived from an EMBL/GenBank/DDBJ whole genome shotgun (WGS) entry which is preliminary data.</text>
</comment>
<name>A0AAD7Q0P4_QUISA</name>
<proteinExistence type="predicted"/>
<protein>
    <submittedName>
        <fullName evidence="2">Uncharacterized protein</fullName>
    </submittedName>
</protein>
<sequence>MPSEFVGSTHQRSLPPWQIPHVPNRQPQVPAQNMDHVCNKEESTGGPQVLEELVKEDKRETQETEINNGSFPESLTQISISLSVALHKQNSESNKKMQEKDSANVGKETFNFGAYWNSNAPMVDLANGLTRIMEKEQEFCINVQKIGGGGQGNYEFSNFEVSILAETIKR</sequence>
<dbReference type="KEGG" id="qsa:O6P43_010571"/>